<evidence type="ECO:0000313" key="2">
    <source>
        <dbReference type="Proteomes" id="UP000075230"/>
    </source>
</evidence>
<gene>
    <name evidence="1" type="ORF">RIB2604_01703860</name>
</gene>
<comment type="caution">
    <text evidence="1">The sequence shown here is derived from an EMBL/GenBank/DDBJ whole genome shotgun (WGS) entry which is preliminary data.</text>
</comment>
<dbReference type="EMBL" id="BCWF01000017">
    <property type="protein sequence ID" value="GAT23248.1"/>
    <property type="molecule type" value="Genomic_DNA"/>
</dbReference>
<evidence type="ECO:0000313" key="1">
    <source>
        <dbReference type="EMBL" id="GAT23248.1"/>
    </source>
</evidence>
<protein>
    <submittedName>
        <fullName evidence="1">WD repeat protein</fullName>
    </submittedName>
</protein>
<reference evidence="1 2" key="1">
    <citation type="journal article" date="2016" name="DNA Res.">
        <title>Genome sequence of Aspergillus luchuensis NBRC 4314.</title>
        <authorList>
            <person name="Yamada O."/>
            <person name="Machida M."/>
            <person name="Hosoyama A."/>
            <person name="Goto M."/>
            <person name="Takahashi T."/>
            <person name="Futagami T."/>
            <person name="Yamagata Y."/>
            <person name="Takeuchi M."/>
            <person name="Kobayashi T."/>
            <person name="Koike H."/>
            <person name="Abe K."/>
            <person name="Asai K."/>
            <person name="Arita M."/>
            <person name="Fujita N."/>
            <person name="Fukuda K."/>
            <person name="Higa K."/>
            <person name="Horikawa H."/>
            <person name="Ishikawa T."/>
            <person name="Jinno K."/>
            <person name="Kato Y."/>
            <person name="Kirimura K."/>
            <person name="Mizutani O."/>
            <person name="Nakasone K."/>
            <person name="Sano M."/>
            <person name="Shiraishi Y."/>
            <person name="Tsukahara M."/>
            <person name="Gomi K."/>
        </authorList>
    </citation>
    <scope>NUCLEOTIDE SEQUENCE [LARGE SCALE GENOMIC DNA]</scope>
    <source>
        <strain evidence="1 2">RIB 2604</strain>
    </source>
</reference>
<dbReference type="Proteomes" id="UP000075230">
    <property type="component" value="Unassembled WGS sequence"/>
</dbReference>
<proteinExistence type="predicted"/>
<name>A0A146FBG7_ASPKA</name>
<accession>A0A146FBG7</accession>
<sequence>MAGRKDEFRELKIWVSYLGSKMLRVLDRCHSNTPSSGMNKNGLIG</sequence>
<organism evidence="1 2">
    <name type="scientific">Aspergillus kawachii</name>
    <name type="common">White koji mold</name>
    <name type="synonym">Aspergillus awamori var. kawachi</name>
    <dbReference type="NCBI Taxonomy" id="1069201"/>
    <lineage>
        <taxon>Eukaryota</taxon>
        <taxon>Fungi</taxon>
        <taxon>Dikarya</taxon>
        <taxon>Ascomycota</taxon>
        <taxon>Pezizomycotina</taxon>
        <taxon>Eurotiomycetes</taxon>
        <taxon>Eurotiomycetidae</taxon>
        <taxon>Eurotiales</taxon>
        <taxon>Aspergillaceae</taxon>
        <taxon>Aspergillus</taxon>
        <taxon>Aspergillus subgen. Circumdati</taxon>
    </lineage>
</organism>
<dbReference type="AlphaFoldDB" id="A0A146FBG7"/>
<reference evidence="2" key="2">
    <citation type="submission" date="2016-02" db="EMBL/GenBank/DDBJ databases">
        <title>Genome sequencing of Aspergillus luchuensis NBRC 4314.</title>
        <authorList>
            <person name="Yamada O."/>
        </authorList>
    </citation>
    <scope>NUCLEOTIDE SEQUENCE [LARGE SCALE GENOMIC DNA]</scope>
    <source>
        <strain evidence="2">RIB 2604</strain>
    </source>
</reference>